<evidence type="ECO:0008006" key="4">
    <source>
        <dbReference type="Google" id="ProtNLM"/>
    </source>
</evidence>
<evidence type="ECO:0000256" key="1">
    <source>
        <dbReference type="SAM" id="Phobius"/>
    </source>
</evidence>
<dbReference type="AlphaFoldDB" id="R9AQQ8"/>
<dbReference type="eggNOG" id="ENOG502ZHCQ">
    <property type="taxonomic scope" value="Bacteria"/>
</dbReference>
<dbReference type="OrthoDB" id="6190059at2"/>
<keyword evidence="1" id="KW-1133">Transmembrane helix</keyword>
<keyword evidence="3" id="KW-1185">Reference proteome</keyword>
<dbReference type="PATRIC" id="fig|1120927.3.peg.3584"/>
<gene>
    <name evidence="2" type="ORF">I593_03684</name>
</gene>
<evidence type="ECO:0000313" key="3">
    <source>
        <dbReference type="Proteomes" id="UP000016201"/>
    </source>
</evidence>
<proteinExistence type="predicted"/>
<keyword evidence="1" id="KW-0472">Membrane</keyword>
<dbReference type="EMBL" id="AQFM01000048">
    <property type="protein sequence ID" value="EOR02416.1"/>
    <property type="molecule type" value="Genomic_DNA"/>
</dbReference>
<feature type="transmembrane region" description="Helical" evidence="1">
    <location>
        <begin position="12"/>
        <end position="31"/>
    </location>
</feature>
<organism evidence="2 3">
    <name type="scientific">Acinetobacter tandoii DSM 14970 = CIP 107469</name>
    <dbReference type="NCBI Taxonomy" id="1120927"/>
    <lineage>
        <taxon>Bacteria</taxon>
        <taxon>Pseudomonadati</taxon>
        <taxon>Pseudomonadota</taxon>
        <taxon>Gammaproteobacteria</taxon>
        <taxon>Moraxellales</taxon>
        <taxon>Moraxellaceae</taxon>
        <taxon>Acinetobacter</taxon>
    </lineage>
</organism>
<name>R9AQQ8_9GAMM</name>
<keyword evidence="1" id="KW-0812">Transmembrane</keyword>
<protein>
    <recommendedName>
        <fullName evidence="4">GAF domain-containing protein</fullName>
    </recommendedName>
</protein>
<reference evidence="2 3" key="1">
    <citation type="submission" date="2013-03" db="EMBL/GenBank/DDBJ databases">
        <title>The Genome Sequence of Acinetobacter tandoii CIP 107469.</title>
        <authorList>
            <consortium name="The Broad Institute Genome Sequencing Platform"/>
            <consortium name="The Broad Institute Genome Sequencing Center for Infectious Disease"/>
            <person name="Cerqueira G."/>
            <person name="Feldgarden M."/>
            <person name="Courvalin P."/>
            <person name="Perichon B."/>
            <person name="Grillot-Courvalin C."/>
            <person name="Clermont D."/>
            <person name="Rocha E."/>
            <person name="Yoon E.-J."/>
            <person name="Nemec A."/>
            <person name="Walker B."/>
            <person name="Young S.K."/>
            <person name="Zeng Q."/>
            <person name="Gargeya S."/>
            <person name="Fitzgerald M."/>
            <person name="Haas B."/>
            <person name="Abouelleil A."/>
            <person name="Alvarado L."/>
            <person name="Arachchi H.M."/>
            <person name="Berlin A.M."/>
            <person name="Chapman S.B."/>
            <person name="Dewar J."/>
            <person name="Goldberg J."/>
            <person name="Griggs A."/>
            <person name="Gujja S."/>
            <person name="Hansen M."/>
            <person name="Howarth C."/>
            <person name="Imamovic A."/>
            <person name="Larimer J."/>
            <person name="McCowan C."/>
            <person name="Murphy C."/>
            <person name="Neiman D."/>
            <person name="Pearson M."/>
            <person name="Priest M."/>
            <person name="Roberts A."/>
            <person name="Saif S."/>
            <person name="Shea T."/>
            <person name="Sisk P."/>
            <person name="Sykes S."/>
            <person name="Wortman J."/>
            <person name="Nusbaum C."/>
            <person name="Birren B."/>
        </authorList>
    </citation>
    <scope>NUCLEOTIDE SEQUENCE [LARGE SCALE GENOMIC DNA]</scope>
    <source>
        <strain evidence="2 3">CIP 107469</strain>
    </source>
</reference>
<accession>R9AQQ8</accession>
<dbReference type="Proteomes" id="UP000016201">
    <property type="component" value="Unassembled WGS sequence"/>
</dbReference>
<evidence type="ECO:0000313" key="2">
    <source>
        <dbReference type="EMBL" id="EOR02416.1"/>
    </source>
</evidence>
<comment type="caution">
    <text evidence="2">The sequence shown here is derived from an EMBL/GenBank/DDBJ whole genome shotgun (WGS) entry which is preliminary data.</text>
</comment>
<dbReference type="RefSeq" id="WP_016168662.1">
    <property type="nucleotide sequence ID" value="NZ_JHZG01000003.1"/>
</dbReference>
<sequence>MALAKILQKPWLSSASVILTGLYYGTLDIWGDDWKWISEHKDLHGYIYSFLMLVTIIFVLCKCFIDIKEEKIKKDKEELLKKFLIFIKNVVQAKRTRFFDRVSRIEQSKRINFFDEITHPKDQIRFIMTQAVEFLEFYGVNRTHIEMTVLGTNSELGTWEYALVLDRQKQYTDPNIIMANTSLAKRVIDSGESTFISDLNEGVQQNLFYKSNRSDSVSNIGSIYCKPVTLKIQDKTYKYVFTLVSYGTYLCSPNDQQEANEFATLLDEIGDRVELELYLLAMKQHKK</sequence>
<feature type="transmembrane region" description="Helical" evidence="1">
    <location>
        <begin position="43"/>
        <end position="65"/>
    </location>
</feature>